<sequence>MQDDKVMTQIGWNVPLSVPARLHDDVFGISGNCAQGWAGFPRVNVGLCRDVQRARPLDPELVNKSGTFFARPTGNRGPLLYNASKFRAGELAAKLTERQERFERQLAATGAPLPPEVLAAGEAKLADRGIPAAEVDEAEAQLRRELAESSRENRRLMSELRDMIGQLDEIQVLRSTHGV</sequence>
<comment type="caution">
    <text evidence="2">The sequence shown here is derived from an EMBL/GenBank/DDBJ whole genome shotgun (WGS) entry which is preliminary data.</text>
</comment>
<organism evidence="2 3">
    <name type="scientific">Prorocentrum cordatum</name>
    <dbReference type="NCBI Taxonomy" id="2364126"/>
    <lineage>
        <taxon>Eukaryota</taxon>
        <taxon>Sar</taxon>
        <taxon>Alveolata</taxon>
        <taxon>Dinophyceae</taxon>
        <taxon>Prorocentrales</taxon>
        <taxon>Prorocentraceae</taxon>
        <taxon>Prorocentrum</taxon>
    </lineage>
</organism>
<keyword evidence="3" id="KW-1185">Reference proteome</keyword>
<evidence type="ECO:0000313" key="3">
    <source>
        <dbReference type="Proteomes" id="UP001189429"/>
    </source>
</evidence>
<keyword evidence="1" id="KW-0175">Coiled coil</keyword>
<name>A0ABN9VGK0_9DINO</name>
<gene>
    <name evidence="2" type="ORF">PCOR1329_LOCUS57818</name>
</gene>
<reference evidence="2" key="1">
    <citation type="submission" date="2023-10" db="EMBL/GenBank/DDBJ databases">
        <authorList>
            <person name="Chen Y."/>
            <person name="Shah S."/>
            <person name="Dougan E. K."/>
            <person name="Thang M."/>
            <person name="Chan C."/>
        </authorList>
    </citation>
    <scope>NUCLEOTIDE SEQUENCE [LARGE SCALE GENOMIC DNA]</scope>
</reference>
<protein>
    <submittedName>
        <fullName evidence="2">Uncharacterized protein</fullName>
    </submittedName>
</protein>
<proteinExistence type="predicted"/>
<accession>A0ABN9VGK0</accession>
<dbReference type="EMBL" id="CAUYUJ010017159">
    <property type="protein sequence ID" value="CAK0872318.1"/>
    <property type="molecule type" value="Genomic_DNA"/>
</dbReference>
<dbReference type="Proteomes" id="UP001189429">
    <property type="component" value="Unassembled WGS sequence"/>
</dbReference>
<feature type="coiled-coil region" evidence="1">
    <location>
        <begin position="132"/>
        <end position="159"/>
    </location>
</feature>
<evidence type="ECO:0000313" key="2">
    <source>
        <dbReference type="EMBL" id="CAK0872318.1"/>
    </source>
</evidence>
<evidence type="ECO:0000256" key="1">
    <source>
        <dbReference type="SAM" id="Coils"/>
    </source>
</evidence>